<dbReference type="AlphaFoldDB" id="A0A484LZI1"/>
<dbReference type="PANTHER" id="PTHR48475:SF1">
    <property type="entry name" value="RNASE H TYPE-1 DOMAIN-CONTAINING PROTEIN"/>
    <property type="match status" value="1"/>
</dbReference>
<organism evidence="2 3">
    <name type="scientific">Cuscuta campestris</name>
    <dbReference type="NCBI Taxonomy" id="132261"/>
    <lineage>
        <taxon>Eukaryota</taxon>
        <taxon>Viridiplantae</taxon>
        <taxon>Streptophyta</taxon>
        <taxon>Embryophyta</taxon>
        <taxon>Tracheophyta</taxon>
        <taxon>Spermatophyta</taxon>
        <taxon>Magnoliopsida</taxon>
        <taxon>eudicotyledons</taxon>
        <taxon>Gunneridae</taxon>
        <taxon>Pentapetalae</taxon>
        <taxon>asterids</taxon>
        <taxon>lamiids</taxon>
        <taxon>Solanales</taxon>
        <taxon>Convolvulaceae</taxon>
        <taxon>Cuscuteae</taxon>
        <taxon>Cuscuta</taxon>
        <taxon>Cuscuta subgen. Grammica</taxon>
        <taxon>Cuscuta sect. Cleistogrammica</taxon>
    </lineage>
</organism>
<gene>
    <name evidence="2" type="ORF">CCAM_LOCUS23759</name>
</gene>
<proteinExistence type="predicted"/>
<dbReference type="Pfam" id="PF13456">
    <property type="entry name" value="RVT_3"/>
    <property type="match status" value="1"/>
</dbReference>
<feature type="non-terminal residue" evidence="2">
    <location>
        <position position="436"/>
    </location>
</feature>
<sequence length="436" mass="49205">MVVRLRLLPGFASPLVPDSLPFRNDNRSAGVILSSEAKPGVSLKVQIHSSAFAERVVVLATRRLIKGTSEETDESGNRWTVYTDGSSASDGSGGGVVVISQEGFKAYYSVRFRYKVPNNEAKYEALLCRLKLVASMKVDWVHVRCDSKLVVGNIMREFEAKDERMKRYRDAALDLFKAFRAYRVEQVPRRKILRQISSSSSAKTPWSISERCHKKKSWDKAQLCRGRVPSKNGWVENTNRTIIDGLKEKIMEYKSAWVEELPYILRTYRTTPRKATGEMPFALTYGFEVYKRFCDEEALVGKAGLKVTCFCNVWVGAKSVQDVVSASEVAELKDSAFGIFFKLGGIKWVNGQLLILLALNQVEPIKRSGDVDRIKFHIGERIVEFKKSDFALITGLKFGKEAEYGDTDLEKANDISTRCFNGKMSVTHIQVENVFN</sequence>
<dbReference type="OrthoDB" id="1194650at2759"/>
<evidence type="ECO:0000259" key="1">
    <source>
        <dbReference type="Pfam" id="PF13456"/>
    </source>
</evidence>
<dbReference type="GO" id="GO:0004523">
    <property type="term" value="F:RNA-DNA hybrid ribonuclease activity"/>
    <property type="evidence" value="ECO:0007669"/>
    <property type="project" value="InterPro"/>
</dbReference>
<dbReference type="InterPro" id="IPR002156">
    <property type="entry name" value="RNaseH_domain"/>
</dbReference>
<evidence type="ECO:0000313" key="3">
    <source>
        <dbReference type="Proteomes" id="UP000595140"/>
    </source>
</evidence>
<dbReference type="Gene3D" id="3.30.420.10">
    <property type="entry name" value="Ribonuclease H-like superfamily/Ribonuclease H"/>
    <property type="match status" value="2"/>
</dbReference>
<keyword evidence="3" id="KW-1185">Reference proteome</keyword>
<dbReference type="PANTHER" id="PTHR48475">
    <property type="entry name" value="RIBONUCLEASE H"/>
    <property type="match status" value="1"/>
</dbReference>
<dbReference type="SUPFAM" id="SSF53098">
    <property type="entry name" value="Ribonuclease H-like"/>
    <property type="match status" value="2"/>
</dbReference>
<accession>A0A484LZI1</accession>
<dbReference type="Proteomes" id="UP000595140">
    <property type="component" value="Unassembled WGS sequence"/>
</dbReference>
<dbReference type="GO" id="GO:0003676">
    <property type="term" value="F:nucleic acid binding"/>
    <property type="evidence" value="ECO:0007669"/>
    <property type="project" value="InterPro"/>
</dbReference>
<protein>
    <recommendedName>
        <fullName evidence="1">RNase H type-1 domain-containing protein</fullName>
    </recommendedName>
</protein>
<feature type="domain" description="RNase H type-1" evidence="1">
    <location>
        <begin position="84"/>
        <end position="190"/>
    </location>
</feature>
<dbReference type="InterPro" id="IPR036397">
    <property type="entry name" value="RNaseH_sf"/>
</dbReference>
<dbReference type="EMBL" id="OOIL02002275">
    <property type="protein sequence ID" value="VFQ81983.1"/>
    <property type="molecule type" value="Genomic_DNA"/>
</dbReference>
<reference evidence="2 3" key="1">
    <citation type="submission" date="2018-04" db="EMBL/GenBank/DDBJ databases">
        <authorList>
            <person name="Vogel A."/>
        </authorList>
    </citation>
    <scope>NUCLEOTIDE SEQUENCE [LARGE SCALE GENOMIC DNA]</scope>
</reference>
<dbReference type="InterPro" id="IPR012337">
    <property type="entry name" value="RNaseH-like_sf"/>
</dbReference>
<evidence type="ECO:0000313" key="2">
    <source>
        <dbReference type="EMBL" id="VFQ81983.1"/>
    </source>
</evidence>
<name>A0A484LZI1_9ASTE</name>